<dbReference type="Gene3D" id="1.10.3380.30">
    <property type="match status" value="1"/>
</dbReference>
<gene>
    <name evidence="10" type="primary">hel308</name>
    <name evidence="13" type="ORF">EYH02_01810</name>
</gene>
<dbReference type="GO" id="GO:0043138">
    <property type="term" value="F:3'-5' DNA helicase activity"/>
    <property type="evidence" value="ECO:0007669"/>
    <property type="project" value="UniProtKB-UniRule"/>
</dbReference>
<dbReference type="Proteomes" id="UP000605805">
    <property type="component" value="Unassembled WGS sequence"/>
</dbReference>
<dbReference type="CDD" id="cd18795">
    <property type="entry name" value="SF2_C_Ski2"/>
    <property type="match status" value="1"/>
</dbReference>
<evidence type="ECO:0000313" key="13">
    <source>
        <dbReference type="EMBL" id="HIP56795.1"/>
    </source>
</evidence>
<keyword evidence="5 10" id="KW-0067">ATP-binding</keyword>
<dbReference type="InterPro" id="IPR001650">
    <property type="entry name" value="Helicase_C-like"/>
</dbReference>
<evidence type="ECO:0000256" key="1">
    <source>
        <dbReference type="ARBA" id="ARBA00022741"/>
    </source>
</evidence>
<comment type="similarity">
    <text evidence="10">Belongs to the helicase family. Hel308 subfamily.</text>
</comment>
<dbReference type="SUPFAM" id="SSF52540">
    <property type="entry name" value="P-loop containing nucleoside triphosphate hydrolases"/>
    <property type="match status" value="1"/>
</dbReference>
<dbReference type="GO" id="GO:0016818">
    <property type="term" value="F:hydrolase activity, acting on acid anhydrides, in phosphorus-containing anhydrides"/>
    <property type="evidence" value="ECO:0007669"/>
    <property type="project" value="UniProtKB-UniRule"/>
</dbReference>
<keyword evidence="2 10" id="KW-0227">DNA damage</keyword>
<evidence type="ECO:0000256" key="5">
    <source>
        <dbReference type="ARBA" id="ARBA00022840"/>
    </source>
</evidence>
<dbReference type="EC" id="5.6.2.4" evidence="10"/>
<dbReference type="HAMAP" id="MF_00442">
    <property type="entry name" value="Helicase_Hel308"/>
    <property type="match status" value="1"/>
</dbReference>
<evidence type="ECO:0000256" key="8">
    <source>
        <dbReference type="ARBA" id="ARBA00023235"/>
    </source>
</evidence>
<keyword evidence="8 10" id="KW-0413">Isomerase</keyword>
<name>A0A833DTE6_9CREN</name>
<keyword evidence="3 10" id="KW-0378">Hydrolase</keyword>
<evidence type="ECO:0000256" key="7">
    <source>
        <dbReference type="ARBA" id="ARBA00023204"/>
    </source>
</evidence>
<evidence type="ECO:0000256" key="3">
    <source>
        <dbReference type="ARBA" id="ARBA00022801"/>
    </source>
</evidence>
<dbReference type="PROSITE" id="PS51194">
    <property type="entry name" value="HELICASE_CTER"/>
    <property type="match status" value="1"/>
</dbReference>
<dbReference type="Pfam" id="PF00270">
    <property type="entry name" value="DEAD"/>
    <property type="match status" value="1"/>
</dbReference>
<comment type="catalytic activity">
    <reaction evidence="9 10">
        <text>Couples ATP hydrolysis with the unwinding of duplex DNA by translocating in the 3'-5' direction.</text>
        <dbReference type="EC" id="5.6.2.4"/>
    </reaction>
</comment>
<dbReference type="SMART" id="SM00490">
    <property type="entry name" value="HELICc"/>
    <property type="match status" value="1"/>
</dbReference>
<dbReference type="Pfam" id="PF00271">
    <property type="entry name" value="Helicase_C"/>
    <property type="match status" value="1"/>
</dbReference>
<evidence type="ECO:0000313" key="14">
    <source>
        <dbReference type="Proteomes" id="UP000605805"/>
    </source>
</evidence>
<dbReference type="GO" id="GO:0006281">
    <property type="term" value="P:DNA repair"/>
    <property type="evidence" value="ECO:0007669"/>
    <property type="project" value="UniProtKB-UniRule"/>
</dbReference>
<dbReference type="SUPFAM" id="SSF158702">
    <property type="entry name" value="Sec63 N-terminal domain-like"/>
    <property type="match status" value="1"/>
</dbReference>
<dbReference type="Gene3D" id="1.10.150.20">
    <property type="entry name" value="5' to 3' exonuclease, C-terminal subdomain"/>
    <property type="match status" value="1"/>
</dbReference>
<evidence type="ECO:0000256" key="9">
    <source>
        <dbReference type="ARBA" id="ARBA00034617"/>
    </source>
</evidence>
<comment type="caution">
    <text evidence="13">The sequence shown here is derived from an EMBL/GenBank/DDBJ whole genome shotgun (WGS) entry which is preliminary data.</text>
</comment>
<evidence type="ECO:0000256" key="6">
    <source>
        <dbReference type="ARBA" id="ARBA00023125"/>
    </source>
</evidence>
<reference evidence="13" key="1">
    <citation type="journal article" date="2020" name="ISME J.">
        <title>Gammaproteobacteria mediating utilization of methyl-, sulfur- and petroleum organic compounds in deep ocean hydrothermal plumes.</title>
        <authorList>
            <person name="Zhou Z."/>
            <person name="Liu Y."/>
            <person name="Pan J."/>
            <person name="Cron B.R."/>
            <person name="Toner B.M."/>
            <person name="Anantharaman K."/>
            <person name="Breier J.A."/>
            <person name="Dick G.J."/>
            <person name="Li M."/>
        </authorList>
    </citation>
    <scope>NUCLEOTIDE SEQUENCE</scope>
    <source>
        <strain evidence="13">SZUA-1435</strain>
    </source>
</reference>
<dbReference type="GO" id="GO:0005524">
    <property type="term" value="F:ATP binding"/>
    <property type="evidence" value="ECO:0007669"/>
    <property type="project" value="UniProtKB-UniRule"/>
</dbReference>
<evidence type="ECO:0000256" key="2">
    <source>
        <dbReference type="ARBA" id="ARBA00022763"/>
    </source>
</evidence>
<keyword evidence="4 10" id="KW-0347">Helicase</keyword>
<dbReference type="InterPro" id="IPR048772">
    <property type="entry name" value="Hel308-like_dom4"/>
</dbReference>
<protein>
    <recommendedName>
        <fullName evidence="10">ATP-dependent DNA helicase Hel308</fullName>
        <ecNumber evidence="10">5.6.2.4</ecNumber>
    </recommendedName>
    <alternativeName>
        <fullName evidence="10">DNA 3'-5' helicase Hel308</fullName>
    </alternativeName>
</protein>
<evidence type="ECO:0000259" key="11">
    <source>
        <dbReference type="PROSITE" id="PS51192"/>
    </source>
</evidence>
<dbReference type="PROSITE" id="PS51192">
    <property type="entry name" value="HELICASE_ATP_BIND_1"/>
    <property type="match status" value="1"/>
</dbReference>
<keyword evidence="7 10" id="KW-0234">DNA repair</keyword>
<dbReference type="Pfam" id="PF14520">
    <property type="entry name" value="HHH_5"/>
    <property type="match status" value="1"/>
</dbReference>
<dbReference type="InterPro" id="IPR022965">
    <property type="entry name" value="Helicase_Hel308"/>
</dbReference>
<keyword evidence="1 10" id="KW-0547">Nucleotide-binding</keyword>
<dbReference type="InterPro" id="IPR036390">
    <property type="entry name" value="WH_DNA-bd_sf"/>
</dbReference>
<dbReference type="AlphaFoldDB" id="A0A833DTE6"/>
<keyword evidence="6 10" id="KW-0238">DNA-binding</keyword>
<dbReference type="CDD" id="cd18028">
    <property type="entry name" value="DEXHc_archSki2"/>
    <property type="match status" value="1"/>
</dbReference>
<evidence type="ECO:0000259" key="12">
    <source>
        <dbReference type="PROSITE" id="PS51194"/>
    </source>
</evidence>
<evidence type="ECO:0000256" key="10">
    <source>
        <dbReference type="HAMAP-Rule" id="MF_00442"/>
    </source>
</evidence>
<dbReference type="InterPro" id="IPR011545">
    <property type="entry name" value="DEAD/DEAH_box_helicase_dom"/>
</dbReference>
<dbReference type="SMART" id="SM00487">
    <property type="entry name" value="DEXDc"/>
    <property type="match status" value="1"/>
</dbReference>
<dbReference type="SUPFAM" id="SSF46785">
    <property type="entry name" value="Winged helix' DNA-binding domain"/>
    <property type="match status" value="1"/>
</dbReference>
<comment type="catalytic activity">
    <reaction evidence="10">
        <text>ATP + H2O = ADP + phosphate + H(+)</text>
        <dbReference type="Rhea" id="RHEA:13065"/>
        <dbReference type="ChEBI" id="CHEBI:15377"/>
        <dbReference type="ChEBI" id="CHEBI:15378"/>
        <dbReference type="ChEBI" id="CHEBI:30616"/>
        <dbReference type="ChEBI" id="CHEBI:43474"/>
        <dbReference type="ChEBI" id="CHEBI:456216"/>
        <dbReference type="EC" id="5.6.2.4"/>
    </reaction>
</comment>
<comment type="function">
    <text evidence="10">DNA-dependent ATPase and 3'-5' DNA helicase that may be involved in repair of stalled replication forks.</text>
</comment>
<dbReference type="InterPro" id="IPR027417">
    <property type="entry name" value="P-loop_NTPase"/>
</dbReference>
<feature type="domain" description="Helicase C-terminal" evidence="12">
    <location>
        <begin position="256"/>
        <end position="428"/>
    </location>
</feature>
<dbReference type="PANTHER" id="PTHR47961:SF10">
    <property type="entry name" value="ATP-DEPENDENT DNA HELICASE HEL308"/>
    <property type="match status" value="1"/>
</dbReference>
<dbReference type="Gene3D" id="3.40.50.300">
    <property type="entry name" value="P-loop containing nucleotide triphosphate hydrolases"/>
    <property type="match status" value="2"/>
</dbReference>
<proteinExistence type="inferred from homology"/>
<dbReference type="PANTHER" id="PTHR47961">
    <property type="entry name" value="DNA POLYMERASE THETA, PUTATIVE (AFU_ORTHOLOGUE AFUA_1G05260)-RELATED"/>
    <property type="match status" value="1"/>
</dbReference>
<feature type="domain" description="Helicase ATP-binding" evidence="11">
    <location>
        <begin position="36"/>
        <end position="200"/>
    </location>
</feature>
<dbReference type="InterPro" id="IPR014001">
    <property type="entry name" value="Helicase_ATP-bd"/>
</dbReference>
<feature type="binding site" evidence="10">
    <location>
        <position position="31"/>
    </location>
    <ligand>
        <name>ATP</name>
        <dbReference type="ChEBI" id="CHEBI:30616"/>
    </ligand>
</feature>
<dbReference type="Pfam" id="PF21280">
    <property type="entry name" value="Helicase_dom4_arc"/>
    <property type="match status" value="1"/>
</dbReference>
<dbReference type="InterPro" id="IPR050474">
    <property type="entry name" value="Hel308_SKI2-like"/>
</dbReference>
<evidence type="ECO:0000256" key="4">
    <source>
        <dbReference type="ARBA" id="ARBA00022806"/>
    </source>
</evidence>
<dbReference type="EMBL" id="DQTV01000037">
    <property type="protein sequence ID" value="HIP56795.1"/>
    <property type="molecule type" value="Genomic_DNA"/>
</dbReference>
<dbReference type="GO" id="GO:0003677">
    <property type="term" value="F:DNA binding"/>
    <property type="evidence" value="ECO:0007669"/>
    <property type="project" value="UniProtKB-UniRule"/>
</dbReference>
<sequence>MNLEPLERFALPEVIRHGLKRRGIHGFTPPQAEALRKGLLKGKNIVVSTPTASGKTLIAELALVSTALNNGIGIYATPLKALANEKYEEFRFWERYGVSIGITTGDYDEPGENLGKYGIIVATYERLDSILRHRPSWLNRVKTIVIDELHSINDPERGPIVELIATRALFMGLQIIGLSATVGNPHHLAKWLNAELVYSEWRPVKLIEGYYDRHRNEIVFEDGRVEPVEHDLLTHIALRAMNENYQVLIFKQARRQAEQSAAKLAPIVERFLEPQERKELQNLISELKSQSSSRIEYESLAPLIQRGVAFHHAGLSSIARKVVEKGFRERLIKIVVATPTLAAGINMPARRVVVYTRRFESSQWTRISIAEYKQMAGRAGRPQYDPYGEAIIADAPTPQVALHYIRGVPENVESKLWNERALRIHVLSTIVSGYANRLKELIDFFSKTLGAQNARIILAQHRILSTIRHLQEMEMIYQEGEEYLATPLGEAVSKLYVDPLTANIIIRGLRNRSKASELYYLTLIALTPDFERVRIHRYSQLYDEAVELANIGEIPLPEDIDERISTQQWLRGYKIARILYEWINEVEEDTIVERYGIGLGDLSNIVDTATWLTHAAARICSICGLEQHARALTTLSIRIEKGVREDAVDLARVKGIGRVRARILINAGIRTVHDLVKTPKARLISLPYFGEKVVEEILRSAKEILNGTR</sequence>
<organism evidence="13 14">
    <name type="scientific">Ignisphaera aggregans</name>
    <dbReference type="NCBI Taxonomy" id="334771"/>
    <lineage>
        <taxon>Archaea</taxon>
        <taxon>Thermoproteota</taxon>
        <taxon>Thermoprotei</taxon>
        <taxon>Desulfurococcales</taxon>
        <taxon>Desulfurococcaceae</taxon>
        <taxon>Ignisphaera</taxon>
    </lineage>
</organism>
<accession>A0A833DTE6</accession>
<comment type="subunit">
    <text evidence="10">Monomer.</text>
</comment>